<keyword evidence="3" id="KW-0677">Repeat</keyword>
<dbReference type="Pfam" id="PF00931">
    <property type="entry name" value="NB-ARC"/>
    <property type="match status" value="1"/>
</dbReference>
<feature type="coiled-coil region" evidence="6">
    <location>
        <begin position="119"/>
        <end position="146"/>
    </location>
</feature>
<evidence type="ECO:0000256" key="3">
    <source>
        <dbReference type="ARBA" id="ARBA00022737"/>
    </source>
</evidence>
<dbReference type="InterPro" id="IPR038005">
    <property type="entry name" value="RX-like_CC"/>
</dbReference>
<keyword evidence="5" id="KW-0611">Plant defense</keyword>
<keyword evidence="4" id="KW-0547">Nucleotide-binding</keyword>
<dbReference type="InterPro" id="IPR041118">
    <property type="entry name" value="Rx_N"/>
</dbReference>
<dbReference type="InterPro" id="IPR027417">
    <property type="entry name" value="P-loop_NTPase"/>
</dbReference>
<reference evidence="9" key="4">
    <citation type="submission" date="2019-03" db="UniProtKB">
        <authorList>
            <consortium name="EnsemblPlants"/>
        </authorList>
    </citation>
    <scope>IDENTIFICATION</scope>
</reference>
<evidence type="ECO:0000256" key="5">
    <source>
        <dbReference type="ARBA" id="ARBA00022821"/>
    </source>
</evidence>
<evidence type="ECO:0000259" key="7">
    <source>
        <dbReference type="Pfam" id="PF00931"/>
    </source>
</evidence>
<dbReference type="GO" id="GO:0043531">
    <property type="term" value="F:ADP binding"/>
    <property type="evidence" value="ECO:0007669"/>
    <property type="project" value="InterPro"/>
</dbReference>
<feature type="domain" description="Disease resistance N-terminal" evidence="8">
    <location>
        <begin position="7"/>
        <end position="94"/>
    </location>
</feature>
<protein>
    <recommendedName>
        <fullName evidence="11">Rx N-terminal domain-containing protein</fullName>
    </recommendedName>
</protein>
<name>A0A453QQU2_AEGTS</name>
<dbReference type="SUPFAM" id="SSF52540">
    <property type="entry name" value="P-loop containing nucleoside triphosphate hydrolases"/>
    <property type="match status" value="1"/>
</dbReference>
<keyword evidence="6" id="KW-0175">Coiled coil</keyword>
<dbReference type="Gene3D" id="3.40.50.300">
    <property type="entry name" value="P-loop containing nucleotide triphosphate hydrolases"/>
    <property type="match status" value="1"/>
</dbReference>
<dbReference type="PANTHER" id="PTHR19338:SF54">
    <property type="entry name" value="AAA+ ATPASE DOMAIN-CONTAINING PROTEIN"/>
    <property type="match status" value="1"/>
</dbReference>
<evidence type="ECO:0000259" key="8">
    <source>
        <dbReference type="Pfam" id="PF18052"/>
    </source>
</evidence>
<feature type="domain" description="NB-ARC" evidence="7">
    <location>
        <begin position="179"/>
        <end position="245"/>
    </location>
</feature>
<evidence type="ECO:0008006" key="11">
    <source>
        <dbReference type="Google" id="ProtNLM"/>
    </source>
</evidence>
<reference evidence="9" key="5">
    <citation type="journal article" date="2021" name="G3 (Bethesda)">
        <title>Aegilops tauschii genome assembly Aet v5.0 features greater sequence contiguity and improved annotation.</title>
        <authorList>
            <person name="Wang L."/>
            <person name="Zhu T."/>
            <person name="Rodriguez J.C."/>
            <person name="Deal K.R."/>
            <person name="Dubcovsky J."/>
            <person name="McGuire P.E."/>
            <person name="Lux T."/>
            <person name="Spannagl M."/>
            <person name="Mayer K.F.X."/>
            <person name="Baldrich P."/>
            <person name="Meyers B.C."/>
            <person name="Huo N."/>
            <person name="Gu Y.Q."/>
            <person name="Zhou H."/>
            <person name="Devos K.M."/>
            <person name="Bennetzen J.L."/>
            <person name="Unver T."/>
            <person name="Budak H."/>
            <person name="Gulick P.J."/>
            <person name="Galiba G."/>
            <person name="Kalapos B."/>
            <person name="Nelson D.R."/>
            <person name="Li P."/>
            <person name="You F.M."/>
            <person name="Luo M.C."/>
            <person name="Dvorak J."/>
        </authorList>
    </citation>
    <scope>NUCLEOTIDE SEQUENCE [LARGE SCALE GENOMIC DNA]</scope>
    <source>
        <strain evidence="9">cv. AL8/78</strain>
    </source>
</reference>
<proteinExistence type="inferred from homology"/>
<dbReference type="GO" id="GO:0006952">
    <property type="term" value="P:defense response"/>
    <property type="evidence" value="ECO:0007669"/>
    <property type="project" value="UniProtKB-KW"/>
</dbReference>
<organism evidence="9 10">
    <name type="scientific">Aegilops tauschii subsp. strangulata</name>
    <name type="common">Goatgrass</name>
    <dbReference type="NCBI Taxonomy" id="200361"/>
    <lineage>
        <taxon>Eukaryota</taxon>
        <taxon>Viridiplantae</taxon>
        <taxon>Streptophyta</taxon>
        <taxon>Embryophyta</taxon>
        <taxon>Tracheophyta</taxon>
        <taxon>Spermatophyta</taxon>
        <taxon>Magnoliopsida</taxon>
        <taxon>Liliopsida</taxon>
        <taxon>Poales</taxon>
        <taxon>Poaceae</taxon>
        <taxon>BOP clade</taxon>
        <taxon>Pooideae</taxon>
        <taxon>Triticodae</taxon>
        <taxon>Triticeae</taxon>
        <taxon>Triticinae</taxon>
        <taxon>Aegilops</taxon>
    </lineage>
</organism>
<reference evidence="9" key="3">
    <citation type="journal article" date="2017" name="Nature">
        <title>Genome sequence of the progenitor of the wheat D genome Aegilops tauschii.</title>
        <authorList>
            <person name="Luo M.C."/>
            <person name="Gu Y.Q."/>
            <person name="Puiu D."/>
            <person name="Wang H."/>
            <person name="Twardziok S.O."/>
            <person name="Deal K.R."/>
            <person name="Huo N."/>
            <person name="Zhu T."/>
            <person name="Wang L."/>
            <person name="Wang Y."/>
            <person name="McGuire P.E."/>
            <person name="Liu S."/>
            <person name="Long H."/>
            <person name="Ramasamy R.K."/>
            <person name="Rodriguez J.C."/>
            <person name="Van S.L."/>
            <person name="Yuan L."/>
            <person name="Wang Z."/>
            <person name="Xia Z."/>
            <person name="Xiao L."/>
            <person name="Anderson O.D."/>
            <person name="Ouyang S."/>
            <person name="Liang Y."/>
            <person name="Zimin A.V."/>
            <person name="Pertea G."/>
            <person name="Qi P."/>
            <person name="Bennetzen J.L."/>
            <person name="Dai X."/>
            <person name="Dawson M.W."/>
            <person name="Muller H.G."/>
            <person name="Kugler K."/>
            <person name="Rivarola-Duarte L."/>
            <person name="Spannagl M."/>
            <person name="Mayer K.F.X."/>
            <person name="Lu F.H."/>
            <person name="Bevan M.W."/>
            <person name="Leroy P."/>
            <person name="Li P."/>
            <person name="You F.M."/>
            <person name="Sun Q."/>
            <person name="Liu Z."/>
            <person name="Lyons E."/>
            <person name="Wicker T."/>
            <person name="Salzberg S.L."/>
            <person name="Devos K.M."/>
            <person name="Dvorak J."/>
        </authorList>
    </citation>
    <scope>NUCLEOTIDE SEQUENCE [LARGE SCALE GENOMIC DNA]</scope>
    <source>
        <strain evidence="9">cv. AL8/78</strain>
    </source>
</reference>
<keyword evidence="2" id="KW-0433">Leucine-rich repeat</keyword>
<dbReference type="Proteomes" id="UP000015105">
    <property type="component" value="Chromosome 7D"/>
</dbReference>
<reference evidence="10" key="2">
    <citation type="journal article" date="2017" name="Nat. Plants">
        <title>The Aegilops tauschii genome reveals multiple impacts of transposons.</title>
        <authorList>
            <person name="Zhao G."/>
            <person name="Zou C."/>
            <person name="Li K."/>
            <person name="Wang K."/>
            <person name="Li T."/>
            <person name="Gao L."/>
            <person name="Zhang X."/>
            <person name="Wang H."/>
            <person name="Yang Z."/>
            <person name="Liu X."/>
            <person name="Jiang W."/>
            <person name="Mao L."/>
            <person name="Kong X."/>
            <person name="Jiao Y."/>
            <person name="Jia J."/>
        </authorList>
    </citation>
    <scope>NUCLEOTIDE SEQUENCE [LARGE SCALE GENOMIC DNA]</scope>
    <source>
        <strain evidence="10">cv. AL8/78</strain>
    </source>
</reference>
<dbReference type="CDD" id="cd14798">
    <property type="entry name" value="RX-CC_like"/>
    <property type="match status" value="1"/>
</dbReference>
<dbReference type="EnsemblPlants" id="AET7Gv20280400.6">
    <property type="protein sequence ID" value="AET7Gv20280400.6"/>
    <property type="gene ID" value="AET7Gv20280400"/>
</dbReference>
<evidence type="ECO:0000313" key="10">
    <source>
        <dbReference type="Proteomes" id="UP000015105"/>
    </source>
</evidence>
<dbReference type="PANTHER" id="PTHR19338">
    <property type="entry name" value="TRANSLOCASE OF INNER MITOCHONDRIAL MEMBRANE 13 HOMOLOG"/>
    <property type="match status" value="1"/>
</dbReference>
<evidence type="ECO:0000313" key="9">
    <source>
        <dbReference type="EnsemblPlants" id="AET7Gv20280400.6"/>
    </source>
</evidence>
<dbReference type="Gene3D" id="1.20.5.4130">
    <property type="match status" value="1"/>
</dbReference>
<evidence type="ECO:0000256" key="1">
    <source>
        <dbReference type="ARBA" id="ARBA00008894"/>
    </source>
</evidence>
<accession>A0A453QQU2</accession>
<dbReference type="AlphaFoldDB" id="A0A453QQU2"/>
<dbReference type="Gramene" id="AET7Gv20280400.6">
    <property type="protein sequence ID" value="AET7Gv20280400.6"/>
    <property type="gene ID" value="AET7Gv20280400"/>
</dbReference>
<sequence>MEVAAGAMGPVIRKLGELLVGEYNLEKRVKKGVQSLLDELEMMHAVLRKVGEVPSEQLEEPVRIWAGKVRDLSCDMEDAVDDFMVRVHEGSSSKPTNMRNRVKKFLKKTTKLFGKGKALHQISDAIKEAQDLAKELADLRRRYELDTRSTSNGATIDPRVLALHKDVGELVGVDRTRDELIKTLICEDGSSKEQLKTISIVGVGGLGKTTLTKAIYEKIKAQFECAAFVPVGQNPDIKKVFKDLLY</sequence>
<dbReference type="InterPro" id="IPR002182">
    <property type="entry name" value="NB-ARC"/>
</dbReference>
<keyword evidence="10" id="KW-1185">Reference proteome</keyword>
<comment type="similarity">
    <text evidence="1">Belongs to the disease resistance NB-LRR family.</text>
</comment>
<reference evidence="10" key="1">
    <citation type="journal article" date="2014" name="Science">
        <title>Ancient hybridizations among the ancestral genomes of bread wheat.</title>
        <authorList>
            <consortium name="International Wheat Genome Sequencing Consortium,"/>
            <person name="Marcussen T."/>
            <person name="Sandve S.R."/>
            <person name="Heier L."/>
            <person name="Spannagl M."/>
            <person name="Pfeifer M."/>
            <person name="Jakobsen K.S."/>
            <person name="Wulff B.B."/>
            <person name="Steuernagel B."/>
            <person name="Mayer K.F."/>
            <person name="Olsen O.A."/>
        </authorList>
    </citation>
    <scope>NUCLEOTIDE SEQUENCE [LARGE SCALE GENOMIC DNA]</scope>
    <source>
        <strain evidence="10">cv. AL8/78</strain>
    </source>
</reference>
<evidence type="ECO:0000256" key="6">
    <source>
        <dbReference type="SAM" id="Coils"/>
    </source>
</evidence>
<dbReference type="Pfam" id="PF18052">
    <property type="entry name" value="Rx_N"/>
    <property type="match status" value="1"/>
</dbReference>
<evidence type="ECO:0000256" key="4">
    <source>
        <dbReference type="ARBA" id="ARBA00022741"/>
    </source>
</evidence>
<evidence type="ECO:0000256" key="2">
    <source>
        <dbReference type="ARBA" id="ARBA00022614"/>
    </source>
</evidence>